<comment type="subunit">
    <text evidence="5">Monomer.</text>
</comment>
<feature type="compositionally biased region" description="Low complexity" evidence="16">
    <location>
        <begin position="13"/>
        <end position="24"/>
    </location>
</feature>
<evidence type="ECO:0000313" key="17">
    <source>
        <dbReference type="EMBL" id="KPV52202.1"/>
    </source>
</evidence>
<reference evidence="17 18" key="1">
    <citation type="submission" date="2015-09" db="EMBL/GenBank/DDBJ databases">
        <title>Draft genome sequence of Kouleothrix aurantiaca JCM 19913.</title>
        <authorList>
            <person name="Hemp J."/>
        </authorList>
    </citation>
    <scope>NUCLEOTIDE SEQUENCE [LARGE SCALE GENOMIC DNA]</scope>
    <source>
        <strain evidence="17 18">COM-B</strain>
    </source>
</reference>
<dbReference type="CDD" id="cd09019">
    <property type="entry name" value="galactose_mutarotase_like"/>
    <property type="match status" value="1"/>
</dbReference>
<keyword evidence="9" id="KW-0597">Phosphoprotein</keyword>
<dbReference type="PATRIC" id="fig|186479.3.peg.9390"/>
<dbReference type="PANTHER" id="PTHR10091:SF0">
    <property type="entry name" value="GALACTOSE MUTAROTASE"/>
    <property type="match status" value="1"/>
</dbReference>
<evidence type="ECO:0000256" key="13">
    <source>
        <dbReference type="PIRSR" id="PIRSR005096-1"/>
    </source>
</evidence>
<protein>
    <recommendedName>
        <fullName evidence="7 12">Aldose 1-epimerase</fullName>
        <ecNumber evidence="6 12">5.1.3.3</ecNumber>
    </recommendedName>
</protein>
<evidence type="ECO:0000256" key="2">
    <source>
        <dbReference type="ARBA" id="ARBA00004496"/>
    </source>
</evidence>
<evidence type="ECO:0000256" key="9">
    <source>
        <dbReference type="ARBA" id="ARBA00022553"/>
    </source>
</evidence>
<comment type="pathway">
    <text evidence="3 12">Carbohydrate metabolism; hexose metabolism.</text>
</comment>
<dbReference type="PIRSF" id="PIRSF005096">
    <property type="entry name" value="GALM"/>
    <property type="match status" value="1"/>
</dbReference>
<evidence type="ECO:0000256" key="1">
    <source>
        <dbReference type="ARBA" id="ARBA00001614"/>
    </source>
</evidence>
<evidence type="ECO:0000256" key="4">
    <source>
        <dbReference type="ARBA" id="ARBA00006206"/>
    </source>
</evidence>
<dbReference type="AlphaFoldDB" id="A0A0P9DG12"/>
<dbReference type="InterPro" id="IPR015443">
    <property type="entry name" value="Aldose_1-epimerase"/>
</dbReference>
<accession>A0A0P9DG12</accession>
<dbReference type="FunFam" id="2.70.98.10:FF:000003">
    <property type="entry name" value="Aldose 1-epimerase"/>
    <property type="match status" value="1"/>
</dbReference>
<evidence type="ECO:0000256" key="3">
    <source>
        <dbReference type="ARBA" id="ARBA00005028"/>
    </source>
</evidence>
<organism evidence="17 18">
    <name type="scientific">Kouleothrix aurantiaca</name>
    <dbReference type="NCBI Taxonomy" id="186479"/>
    <lineage>
        <taxon>Bacteria</taxon>
        <taxon>Bacillati</taxon>
        <taxon>Chloroflexota</taxon>
        <taxon>Chloroflexia</taxon>
        <taxon>Chloroflexales</taxon>
        <taxon>Roseiflexineae</taxon>
        <taxon>Roseiflexaceae</taxon>
        <taxon>Kouleothrix</taxon>
    </lineage>
</organism>
<dbReference type="InterPro" id="IPR047215">
    <property type="entry name" value="Galactose_mutarotase-like"/>
</dbReference>
<feature type="region of interest" description="Disordered" evidence="16">
    <location>
        <begin position="1"/>
        <end position="30"/>
    </location>
</feature>
<dbReference type="Proteomes" id="UP000050509">
    <property type="component" value="Unassembled WGS sequence"/>
</dbReference>
<dbReference type="GO" id="GO:0004034">
    <property type="term" value="F:aldose 1-epimerase activity"/>
    <property type="evidence" value="ECO:0007669"/>
    <property type="project" value="UniProtKB-EC"/>
</dbReference>
<dbReference type="PANTHER" id="PTHR10091">
    <property type="entry name" value="ALDOSE-1-EPIMERASE"/>
    <property type="match status" value="1"/>
</dbReference>
<keyword evidence="8" id="KW-0963">Cytoplasm</keyword>
<evidence type="ECO:0000256" key="15">
    <source>
        <dbReference type="PIRSR" id="PIRSR005096-3"/>
    </source>
</evidence>
<dbReference type="GO" id="GO:0030246">
    <property type="term" value="F:carbohydrate binding"/>
    <property type="evidence" value="ECO:0007669"/>
    <property type="project" value="InterPro"/>
</dbReference>
<dbReference type="GO" id="GO:0033499">
    <property type="term" value="P:galactose catabolic process via UDP-galactose, Leloir pathway"/>
    <property type="evidence" value="ECO:0007669"/>
    <property type="project" value="TreeGrafter"/>
</dbReference>
<evidence type="ECO:0000256" key="11">
    <source>
        <dbReference type="ARBA" id="ARBA00023277"/>
    </source>
</evidence>
<dbReference type="GO" id="GO:0006006">
    <property type="term" value="P:glucose metabolic process"/>
    <property type="evidence" value="ECO:0007669"/>
    <property type="project" value="TreeGrafter"/>
</dbReference>
<feature type="active site" description="Proton donor" evidence="13">
    <location>
        <position position="209"/>
    </location>
</feature>
<comment type="caution">
    <text evidence="17">The sequence shown here is derived from an EMBL/GenBank/DDBJ whole genome shotgun (WGS) entry which is preliminary data.</text>
</comment>
<feature type="binding site" evidence="15">
    <location>
        <begin position="209"/>
        <end position="211"/>
    </location>
    <ligand>
        <name>beta-D-galactose</name>
        <dbReference type="ChEBI" id="CHEBI:27667"/>
    </ligand>
</feature>
<dbReference type="UniPathway" id="UPA00242"/>
<sequence>MAPASSVVRRRPSNPSSFVFRPSSTEQGDRMSLTQQTFGTADGTPIELYTLQNANGMSAAIMTFGASLVALRVPDRAGQAGDVVLGFDDFAPYNGAHPYFGAVIGRYGNRIAQGKFSLNGQPYTLAQNNGSNNLHGGPLGFDRVVWRAEPGADGDDPSLTLHYTSPDGDQGFPGTLSATVTYTLGADNTLRLDYSATADQDTVVNLTNHSYFNLAGGGDILGHMVELPATRFIPVNADLIPTGELQPVAGTPMDFRTPTAVGARIGNDDGQLHAAGGYDHTWVLDRGDETGLVLAARVSEPTSGRVMEVLTTEPGVQFYSGNFLDGTLAGKRGQRYERNTGLCLETQHFPDSPNQPQFPSTILRPGETYTSSTVFRFTAMS</sequence>
<dbReference type="Pfam" id="PF01263">
    <property type="entry name" value="Aldose_epim"/>
    <property type="match status" value="1"/>
</dbReference>
<feature type="binding site" evidence="14">
    <location>
        <position position="279"/>
    </location>
    <ligand>
        <name>beta-D-galactose</name>
        <dbReference type="ChEBI" id="CHEBI:27667"/>
    </ligand>
</feature>
<evidence type="ECO:0000256" key="5">
    <source>
        <dbReference type="ARBA" id="ARBA00011245"/>
    </source>
</evidence>
<evidence type="ECO:0000256" key="6">
    <source>
        <dbReference type="ARBA" id="ARBA00013185"/>
    </source>
</evidence>
<proteinExistence type="inferred from homology"/>
<dbReference type="InterPro" id="IPR008183">
    <property type="entry name" value="Aldose_1/G6P_1-epimerase"/>
</dbReference>
<evidence type="ECO:0000313" key="18">
    <source>
        <dbReference type="Proteomes" id="UP000050509"/>
    </source>
</evidence>
<comment type="similarity">
    <text evidence="4 12">Belongs to the aldose epimerase family.</text>
</comment>
<dbReference type="InterPro" id="IPR011013">
    <property type="entry name" value="Gal_mutarotase_sf_dom"/>
</dbReference>
<gene>
    <name evidence="17" type="ORF">SE17_16895</name>
</gene>
<name>A0A0P9DG12_9CHLR</name>
<dbReference type="GO" id="GO:0005737">
    <property type="term" value="C:cytoplasm"/>
    <property type="evidence" value="ECO:0007669"/>
    <property type="project" value="UniProtKB-SubCell"/>
</dbReference>
<evidence type="ECO:0000256" key="12">
    <source>
        <dbReference type="PIRNR" id="PIRNR005096"/>
    </source>
</evidence>
<evidence type="ECO:0000256" key="7">
    <source>
        <dbReference type="ARBA" id="ARBA00014165"/>
    </source>
</evidence>
<evidence type="ECO:0000256" key="10">
    <source>
        <dbReference type="ARBA" id="ARBA00023235"/>
    </source>
</evidence>
<feature type="active site" description="Proton acceptor" evidence="13">
    <location>
        <position position="345"/>
    </location>
</feature>
<dbReference type="EC" id="5.1.3.3" evidence="6 12"/>
<dbReference type="InterPro" id="IPR018052">
    <property type="entry name" value="Ald1_epimerase_CS"/>
</dbReference>
<dbReference type="InterPro" id="IPR014718">
    <property type="entry name" value="GH-type_carb-bd"/>
</dbReference>
<evidence type="ECO:0000256" key="14">
    <source>
        <dbReference type="PIRSR" id="PIRSR005096-2"/>
    </source>
</evidence>
<keyword evidence="11 12" id="KW-0119">Carbohydrate metabolism</keyword>
<comment type="subcellular location">
    <subcellularLocation>
        <location evidence="2">Cytoplasm</location>
    </subcellularLocation>
</comment>
<evidence type="ECO:0000256" key="16">
    <source>
        <dbReference type="SAM" id="MobiDB-lite"/>
    </source>
</evidence>
<keyword evidence="18" id="KW-1185">Reference proteome</keyword>
<dbReference type="PROSITE" id="PS00545">
    <property type="entry name" value="ALDOSE_1_EPIMERASE"/>
    <property type="match status" value="1"/>
</dbReference>
<feature type="binding site" evidence="15">
    <location>
        <begin position="109"/>
        <end position="110"/>
    </location>
    <ligand>
        <name>beta-D-galactose</name>
        <dbReference type="ChEBI" id="CHEBI:27667"/>
    </ligand>
</feature>
<dbReference type="EMBL" id="LJCR01000625">
    <property type="protein sequence ID" value="KPV52202.1"/>
    <property type="molecule type" value="Genomic_DNA"/>
</dbReference>
<dbReference type="NCBIfam" id="NF008277">
    <property type="entry name" value="PRK11055.1"/>
    <property type="match status" value="1"/>
</dbReference>
<dbReference type="Gene3D" id="2.70.98.10">
    <property type="match status" value="1"/>
</dbReference>
<evidence type="ECO:0000256" key="8">
    <source>
        <dbReference type="ARBA" id="ARBA00022490"/>
    </source>
</evidence>
<dbReference type="SUPFAM" id="SSF74650">
    <property type="entry name" value="Galactose mutarotase-like"/>
    <property type="match status" value="1"/>
</dbReference>
<keyword evidence="10 12" id="KW-0413">Isomerase</keyword>
<comment type="catalytic activity">
    <reaction evidence="1 12">
        <text>alpha-D-glucose = beta-D-glucose</text>
        <dbReference type="Rhea" id="RHEA:10264"/>
        <dbReference type="ChEBI" id="CHEBI:15903"/>
        <dbReference type="ChEBI" id="CHEBI:17925"/>
        <dbReference type="EC" id="5.1.3.3"/>
    </reaction>
</comment>